<feature type="transmembrane region" description="Helical" evidence="6">
    <location>
        <begin position="195"/>
        <end position="215"/>
    </location>
</feature>
<feature type="transmembrane region" description="Helical" evidence="6">
    <location>
        <begin position="383"/>
        <end position="408"/>
    </location>
</feature>
<evidence type="ECO:0000256" key="3">
    <source>
        <dbReference type="ARBA" id="ARBA00022692"/>
    </source>
</evidence>
<evidence type="ECO:0000256" key="6">
    <source>
        <dbReference type="SAM" id="Phobius"/>
    </source>
</evidence>
<evidence type="ECO:0000313" key="8">
    <source>
        <dbReference type="Proteomes" id="UP001596180"/>
    </source>
</evidence>
<dbReference type="Proteomes" id="UP001596180">
    <property type="component" value="Unassembled WGS sequence"/>
</dbReference>
<comment type="similarity">
    <text evidence="2">Belongs to the purine-cytosine permease (2.A.39) family.</text>
</comment>
<feature type="transmembrane region" description="Helical" evidence="6">
    <location>
        <begin position="71"/>
        <end position="91"/>
    </location>
</feature>
<keyword evidence="8" id="KW-1185">Reference proteome</keyword>
<organism evidence="7 8">
    <name type="scientific">Streptomyces chlorus</name>
    <dbReference type="NCBI Taxonomy" id="887452"/>
    <lineage>
        <taxon>Bacteria</taxon>
        <taxon>Bacillati</taxon>
        <taxon>Actinomycetota</taxon>
        <taxon>Actinomycetes</taxon>
        <taxon>Kitasatosporales</taxon>
        <taxon>Streptomycetaceae</taxon>
        <taxon>Streptomyces</taxon>
    </lineage>
</organism>
<evidence type="ECO:0000256" key="4">
    <source>
        <dbReference type="ARBA" id="ARBA00022989"/>
    </source>
</evidence>
<dbReference type="PANTHER" id="PTHR30618">
    <property type="entry name" value="NCS1 FAMILY PURINE/PYRIMIDINE TRANSPORTER"/>
    <property type="match status" value="1"/>
</dbReference>
<proteinExistence type="inferred from homology"/>
<feature type="transmembrane region" description="Helical" evidence="6">
    <location>
        <begin position="166"/>
        <end position="183"/>
    </location>
</feature>
<feature type="transmembrane region" description="Helical" evidence="6">
    <location>
        <begin position="471"/>
        <end position="490"/>
    </location>
</feature>
<dbReference type="InterPro" id="IPR001248">
    <property type="entry name" value="Pur-cyt_permease"/>
</dbReference>
<feature type="transmembrane region" description="Helical" evidence="6">
    <location>
        <begin position="431"/>
        <end position="451"/>
    </location>
</feature>
<gene>
    <name evidence="7" type="ORF">ACFPZI_04560</name>
</gene>
<dbReference type="NCBIfam" id="TIGR00800">
    <property type="entry name" value="ncs1"/>
    <property type="match status" value="1"/>
</dbReference>
<dbReference type="EMBL" id="JBHSOA010000009">
    <property type="protein sequence ID" value="MFC5851129.1"/>
    <property type="molecule type" value="Genomic_DNA"/>
</dbReference>
<feature type="transmembrane region" description="Helical" evidence="6">
    <location>
        <begin position="281"/>
        <end position="304"/>
    </location>
</feature>
<sequence>MRANERTSAQVELSDPSSIEGSPLYNEDLAPVPLSRRTWGTYNYAALWMGIAHGIPTYYLASGLIGLGMSWYQAVMTIALGNLIVLGPILLNSHAGTKYGIPYPVFARAAFGTLGANVPALMRALSACGWFGIQTWIGGQAIYTITGAFAGDAWLNAGEVWGHPKTLWLSFAVFWLLQIALIVRGIESIRRLENWSAPLILVVAAFLLVWMVLQADGFGPLATEPSKLGWGADFWLLFAPSLMGMIAYFATMSVNIADFTRYSKGQREQMIGQSLGLPPTITLFSMIGALTTSATIVVYGHAIWDPVELVSRFSNPVVVVFALLCVIVATIAVNVAANVVGPAFDFSNALPRFISFRTGGVIAGVIGILMQPWRLLSSPELYIFSWLGVTGAVLGSVAGVLAAEYWLLRKRQLDLAGLYTRGGPYEYAKGFNWRPLLTLGIVLFLSLAGAYSENGNGPFPADGFVPFLKPLFDYGWAVAFLGGIALHTAFSRLFPHRAAVPAAVEEEKDRITV</sequence>
<dbReference type="PANTHER" id="PTHR30618:SF0">
    <property type="entry name" value="PURINE-URACIL PERMEASE NCS1"/>
    <property type="match status" value="1"/>
</dbReference>
<evidence type="ECO:0000256" key="5">
    <source>
        <dbReference type="ARBA" id="ARBA00023136"/>
    </source>
</evidence>
<accession>A0ABW1DVG1</accession>
<dbReference type="CDD" id="cd11485">
    <property type="entry name" value="SLC-NCS1sbd_YbbW-like"/>
    <property type="match status" value="1"/>
</dbReference>
<dbReference type="InterPro" id="IPR012681">
    <property type="entry name" value="NCS1"/>
</dbReference>
<comment type="caution">
    <text evidence="7">The sequence shown here is derived from an EMBL/GenBank/DDBJ whole genome shotgun (WGS) entry which is preliminary data.</text>
</comment>
<evidence type="ECO:0000256" key="1">
    <source>
        <dbReference type="ARBA" id="ARBA00004141"/>
    </source>
</evidence>
<evidence type="ECO:0000256" key="2">
    <source>
        <dbReference type="ARBA" id="ARBA00008974"/>
    </source>
</evidence>
<dbReference type="RefSeq" id="WP_381358519.1">
    <property type="nucleotide sequence ID" value="NZ_JBHSOA010000009.1"/>
</dbReference>
<keyword evidence="5 6" id="KW-0472">Membrane</keyword>
<feature type="transmembrane region" description="Helical" evidence="6">
    <location>
        <begin position="353"/>
        <end position="371"/>
    </location>
</feature>
<feature type="transmembrane region" description="Helical" evidence="6">
    <location>
        <begin position="44"/>
        <end position="65"/>
    </location>
</feature>
<keyword evidence="4 6" id="KW-1133">Transmembrane helix</keyword>
<dbReference type="Gene3D" id="1.10.4160.10">
    <property type="entry name" value="Hydantoin permease"/>
    <property type="match status" value="1"/>
</dbReference>
<feature type="transmembrane region" description="Helical" evidence="6">
    <location>
        <begin position="316"/>
        <end position="341"/>
    </location>
</feature>
<reference evidence="8" key="1">
    <citation type="journal article" date="2019" name="Int. J. Syst. Evol. Microbiol.">
        <title>The Global Catalogue of Microorganisms (GCM) 10K type strain sequencing project: providing services to taxonomists for standard genome sequencing and annotation.</title>
        <authorList>
            <consortium name="The Broad Institute Genomics Platform"/>
            <consortium name="The Broad Institute Genome Sequencing Center for Infectious Disease"/>
            <person name="Wu L."/>
            <person name="Ma J."/>
        </authorList>
    </citation>
    <scope>NUCLEOTIDE SEQUENCE [LARGE SCALE GENOMIC DNA]</scope>
    <source>
        <strain evidence="8">JCM 10411</strain>
    </source>
</reference>
<protein>
    <submittedName>
        <fullName evidence="7">NCS1 family nucleobase:cation symporter-1</fullName>
    </submittedName>
</protein>
<dbReference type="Pfam" id="PF02133">
    <property type="entry name" value="Transp_cyt_pur"/>
    <property type="match status" value="1"/>
</dbReference>
<keyword evidence="3 6" id="KW-0812">Transmembrane</keyword>
<comment type="subcellular location">
    <subcellularLocation>
        <location evidence="1">Membrane</location>
        <topology evidence="1">Multi-pass membrane protein</topology>
    </subcellularLocation>
</comment>
<dbReference type="InterPro" id="IPR045225">
    <property type="entry name" value="Uracil/uridine/allantoin_perm"/>
</dbReference>
<evidence type="ECO:0000313" key="7">
    <source>
        <dbReference type="EMBL" id="MFC5851129.1"/>
    </source>
</evidence>
<feature type="transmembrane region" description="Helical" evidence="6">
    <location>
        <begin position="235"/>
        <end position="260"/>
    </location>
</feature>
<name>A0ABW1DVG1_9ACTN</name>